<evidence type="ECO:0000313" key="1">
    <source>
        <dbReference type="EMBL" id="MEK9500016.1"/>
    </source>
</evidence>
<sequence length="210" mass="21890">MDRRRVWRGALLLLGAWAMVGCEDRVTGTAPALSPGLLEGTVARQKTAVGVEGAVLVLSDSSGARAAALSDADGRFRFPEVPSGDYEVRLVAPAVAGIDPLFEVLEPEVHEVRLGSDPVDLVFAVVGLVPARITGVVRCEGTPVEGLEVRVAGGEVDRTTATDAGGMYTALDLEPGVYAVLPLDPPCALSPSTEVVRVRPGEFVDLDFGG</sequence>
<dbReference type="PROSITE" id="PS51257">
    <property type="entry name" value="PROKAR_LIPOPROTEIN"/>
    <property type="match status" value="1"/>
</dbReference>
<dbReference type="InterPro" id="IPR013784">
    <property type="entry name" value="Carb-bd-like_fold"/>
</dbReference>
<name>A0ABU9E655_9BACT</name>
<comment type="caution">
    <text evidence="1">The sequence shown here is derived from an EMBL/GenBank/DDBJ whole genome shotgun (WGS) entry which is preliminary data.</text>
</comment>
<dbReference type="RefSeq" id="WP_405277774.1">
    <property type="nucleotide sequence ID" value="NZ_JBBHLI010000001.1"/>
</dbReference>
<dbReference type="Gene3D" id="2.60.40.10">
    <property type="entry name" value="Immunoglobulins"/>
    <property type="match status" value="1"/>
</dbReference>
<gene>
    <name evidence="1" type="ORF">WI372_03330</name>
</gene>
<dbReference type="SUPFAM" id="SSF49452">
    <property type="entry name" value="Starch-binding domain-like"/>
    <property type="match status" value="1"/>
</dbReference>
<proteinExistence type="predicted"/>
<accession>A0ABU9E655</accession>
<reference evidence="1 2" key="1">
    <citation type="submission" date="2024-02" db="EMBL/GenBank/DDBJ databases">
        <title>A novel Gemmatimonadota bacterium.</title>
        <authorList>
            <person name="Du Z.-J."/>
            <person name="Ye Y.-Q."/>
        </authorList>
    </citation>
    <scope>NUCLEOTIDE SEQUENCE [LARGE SCALE GENOMIC DNA]</scope>
    <source>
        <strain evidence="1 2">DH-20</strain>
    </source>
</reference>
<organism evidence="1 2">
    <name type="scientific">Gaopeijia maritima</name>
    <dbReference type="NCBI Taxonomy" id="3119007"/>
    <lineage>
        <taxon>Bacteria</taxon>
        <taxon>Pseudomonadati</taxon>
        <taxon>Gemmatimonadota</taxon>
        <taxon>Longimicrobiia</taxon>
        <taxon>Gaopeijiales</taxon>
        <taxon>Gaopeijiaceae</taxon>
        <taxon>Gaopeijia</taxon>
    </lineage>
</organism>
<keyword evidence="2" id="KW-1185">Reference proteome</keyword>
<evidence type="ECO:0000313" key="2">
    <source>
        <dbReference type="Proteomes" id="UP001484239"/>
    </source>
</evidence>
<dbReference type="SUPFAM" id="SSF49478">
    <property type="entry name" value="Cna protein B-type domain"/>
    <property type="match status" value="1"/>
</dbReference>
<dbReference type="Pfam" id="PF13620">
    <property type="entry name" value="CarboxypepD_reg"/>
    <property type="match status" value="1"/>
</dbReference>
<dbReference type="Gene3D" id="2.60.40.1120">
    <property type="entry name" value="Carboxypeptidase-like, regulatory domain"/>
    <property type="match status" value="1"/>
</dbReference>
<dbReference type="EMBL" id="JBBHLI010000001">
    <property type="protein sequence ID" value="MEK9500016.1"/>
    <property type="molecule type" value="Genomic_DNA"/>
</dbReference>
<dbReference type="Proteomes" id="UP001484239">
    <property type="component" value="Unassembled WGS sequence"/>
</dbReference>
<dbReference type="InterPro" id="IPR013783">
    <property type="entry name" value="Ig-like_fold"/>
</dbReference>
<protein>
    <submittedName>
        <fullName evidence="1">Carboxypeptidase regulatory-like domain-containing protein</fullName>
    </submittedName>
</protein>